<organism evidence="5 6">
    <name type="scientific">Salmo trutta</name>
    <name type="common">Brown trout</name>
    <dbReference type="NCBI Taxonomy" id="8032"/>
    <lineage>
        <taxon>Eukaryota</taxon>
        <taxon>Metazoa</taxon>
        <taxon>Chordata</taxon>
        <taxon>Craniata</taxon>
        <taxon>Vertebrata</taxon>
        <taxon>Euteleostomi</taxon>
        <taxon>Actinopterygii</taxon>
        <taxon>Neopterygii</taxon>
        <taxon>Teleostei</taxon>
        <taxon>Protacanthopterygii</taxon>
        <taxon>Salmoniformes</taxon>
        <taxon>Salmonidae</taxon>
        <taxon>Salmoninae</taxon>
        <taxon>Salmo</taxon>
    </lineage>
</organism>
<feature type="compositionally biased region" description="Basic and acidic residues" evidence="3">
    <location>
        <begin position="854"/>
        <end position="871"/>
    </location>
</feature>
<comment type="catalytic activity">
    <reaction evidence="1">
        <text>[protein]-peptidylproline (omega=180) = [protein]-peptidylproline (omega=0)</text>
        <dbReference type="Rhea" id="RHEA:16237"/>
        <dbReference type="Rhea" id="RHEA-COMP:10747"/>
        <dbReference type="Rhea" id="RHEA-COMP:10748"/>
        <dbReference type="ChEBI" id="CHEBI:83833"/>
        <dbReference type="ChEBI" id="CHEBI:83834"/>
        <dbReference type="EC" id="5.2.1.8"/>
    </reaction>
</comment>
<evidence type="ECO:0000256" key="1">
    <source>
        <dbReference type="PROSITE-ProRule" id="PRU00277"/>
    </source>
</evidence>
<dbReference type="Pfam" id="PF00254">
    <property type="entry name" value="FKBP_C"/>
    <property type="match status" value="1"/>
</dbReference>
<sequence length="1024" mass="112720">MFAADDEDGDFLSPTGGAKLASLFGLDQAPSQGNESFQYTAPKQPRKTLNPGPPAQKPTGPPGAPAVLLATAIHAFKYLNGQYQKQGKLGAAVLGNHTSREYKLLLYASQQKQVTAATIHVGFVFTVQPSNYCTFYDDQRQNWSLMFDTDKAAVDFCKEVCLAKVNSAPSLDMVVVQDLTLGEGQGVENGDSLEVAYTGWLLQNHAIGQVFDSNLNKDKLLRLKLGAGKVMKGWEEGMLGMRKSGRRLMVIPPSLGYGSQGVANCVPADCTLIFEAELRRLKLAKDSVSDRASAGSRDSAALSPAPSMENLGPDLPAGPAQPPSTSPGRPGEPLLRAKSNSISEQLTNPDATKAKLISRMAKMGQPMLPFMAGPSSQPDSSDSEMEVRWVVQGIVFSHSLKERPAAPSPVQTSPAPQAPVQGELTSLLMNLPSFSVPYAYPQSSMAPSQLQQMGQIYPTQTVPYMGGTGEVTSFLMTEARQHNTEIRLAVGKVADKVDQLASKVDDLQRQGGHSLAMPSVNMETSMIMHNIQRIIQENESLKKDVSEKSSRVEEQNHKIGELINQNQRYMEQSNLLMEQRNDSLKSSSEHNQARVLQAEQDKVRLTEELATCTARVSQLQQEATSHQQRAAELQSKLTSALQDKRCQVNNMEEELQDLKTDKESLERTLSDRKRKWQAERQRCDEEMEELRRSSQQDMDSLKTQLRKARTSTGQAASEQLQAELEEEWKGKCEQALASAKEQQGRQMAELAEQRDTLEQSLTQLQKKVNSLTHIIPLAEQRGQEDTAGEVKRVMNGVFHSLRGEFDLHETYTGSAVLSIIVNTIKSVTLQLLNVTERPSSHRSEKEEEEVVEVSDVRRREERPPQDVHVNGEEEEEQRTESEQPSEAVGQREGDPRDVQERAHLEAVPETEKPTKVELASDIHTEPEHQSHSTQPRPTSPESLGENTTNASGPTDINPEENLPSEMGQESQSEGDVITPEVKKVSVTIEGPMGELEITSPKATGPPTQPPPPPSPLHDSPGKVR</sequence>
<feature type="region of interest" description="Disordered" evidence="3">
    <location>
        <begin position="835"/>
        <end position="1024"/>
    </location>
</feature>
<dbReference type="InterPro" id="IPR046357">
    <property type="entry name" value="PPIase_dom_sf"/>
</dbReference>
<dbReference type="Gene3D" id="3.10.50.40">
    <property type="match status" value="1"/>
</dbReference>
<dbReference type="Pfam" id="PF23649">
    <property type="entry name" value="FKBP15"/>
    <property type="match status" value="2"/>
</dbReference>
<dbReference type="GeneTree" id="ENSGT00530000064286"/>
<proteinExistence type="predicted"/>
<feature type="compositionally biased region" description="Polar residues" evidence="3">
    <location>
        <begin position="29"/>
        <end position="41"/>
    </location>
</feature>
<keyword evidence="6" id="KW-1185">Reference proteome</keyword>
<feature type="compositionally biased region" description="Basic and acidic residues" evidence="3">
    <location>
        <begin position="889"/>
        <end position="930"/>
    </location>
</feature>
<feature type="compositionally biased region" description="Polar residues" evidence="3">
    <location>
        <begin position="931"/>
        <end position="954"/>
    </location>
</feature>
<dbReference type="PROSITE" id="PS50059">
    <property type="entry name" value="FKBP_PPIASE"/>
    <property type="match status" value="1"/>
</dbReference>
<dbReference type="Ensembl" id="ENSSTUT00000066777.1">
    <property type="protein sequence ID" value="ENSSTUP00000063285.1"/>
    <property type="gene ID" value="ENSSTUG00000025645.1"/>
</dbReference>
<dbReference type="Proteomes" id="UP000472277">
    <property type="component" value="Chromosome 27"/>
</dbReference>
<dbReference type="GO" id="GO:0030426">
    <property type="term" value="C:growth cone"/>
    <property type="evidence" value="ECO:0007669"/>
    <property type="project" value="TreeGrafter"/>
</dbReference>
<name>A0A674AVX7_SALTR</name>
<dbReference type="EC" id="5.2.1.8" evidence="1"/>
<reference evidence="5" key="1">
    <citation type="submission" date="2025-08" db="UniProtKB">
        <authorList>
            <consortium name="Ensembl"/>
        </authorList>
    </citation>
    <scope>IDENTIFICATION</scope>
</reference>
<dbReference type="PANTHER" id="PTHR44927:SF1">
    <property type="entry name" value="FK506-BINDING PROTEIN 15"/>
    <property type="match status" value="1"/>
</dbReference>
<evidence type="ECO:0000256" key="2">
    <source>
        <dbReference type="SAM" id="Coils"/>
    </source>
</evidence>
<evidence type="ECO:0000256" key="3">
    <source>
        <dbReference type="SAM" id="MobiDB-lite"/>
    </source>
</evidence>
<keyword evidence="1" id="KW-0413">Isomerase</keyword>
<dbReference type="SUPFAM" id="SSF54534">
    <property type="entry name" value="FKBP-like"/>
    <property type="match status" value="1"/>
</dbReference>
<feature type="region of interest" description="Disordered" evidence="3">
    <location>
        <begin position="661"/>
        <end position="721"/>
    </location>
</feature>
<keyword evidence="1" id="KW-0697">Rotamase</keyword>
<dbReference type="InterPro" id="IPR001179">
    <property type="entry name" value="PPIase_FKBP_dom"/>
</dbReference>
<dbReference type="AlphaFoldDB" id="A0A674AVX7"/>
<feature type="region of interest" description="Disordered" evidence="3">
    <location>
        <begin position="23"/>
        <end position="63"/>
    </location>
</feature>
<reference evidence="5" key="2">
    <citation type="submission" date="2025-09" db="UniProtKB">
        <authorList>
            <consortium name="Ensembl"/>
        </authorList>
    </citation>
    <scope>IDENTIFICATION</scope>
</reference>
<keyword evidence="2" id="KW-0175">Coiled coil</keyword>
<feature type="region of interest" description="Disordered" evidence="3">
    <location>
        <begin position="286"/>
        <end position="351"/>
    </location>
</feature>
<accession>A0A674AVX7</accession>
<feature type="compositionally biased region" description="Pro residues" evidence="3">
    <location>
        <begin position="51"/>
        <end position="63"/>
    </location>
</feature>
<feature type="compositionally biased region" description="Basic and acidic residues" evidence="3">
    <location>
        <begin position="661"/>
        <end position="694"/>
    </location>
</feature>
<dbReference type="InterPro" id="IPR056598">
    <property type="entry name" value="FKBP-15_dom"/>
</dbReference>
<feature type="compositionally biased region" description="Pro residues" evidence="3">
    <location>
        <begin position="1006"/>
        <end position="1015"/>
    </location>
</feature>
<feature type="compositionally biased region" description="Polar residues" evidence="3">
    <location>
        <begin position="338"/>
        <end position="350"/>
    </location>
</feature>
<protein>
    <recommendedName>
        <fullName evidence="1">peptidylprolyl isomerase</fullName>
        <ecNumber evidence="1">5.2.1.8</ecNumber>
    </recommendedName>
</protein>
<feature type="coiled-coil region" evidence="2">
    <location>
        <begin position="740"/>
        <end position="774"/>
    </location>
</feature>
<feature type="compositionally biased region" description="Low complexity" evidence="3">
    <location>
        <begin position="290"/>
        <end position="303"/>
    </location>
</feature>
<evidence type="ECO:0000313" key="6">
    <source>
        <dbReference type="Proteomes" id="UP000472277"/>
    </source>
</evidence>
<gene>
    <name evidence="5" type="primary">FKBP15</name>
    <name evidence="5" type="synonym">fkbp15b</name>
</gene>
<evidence type="ECO:0000313" key="5">
    <source>
        <dbReference type="Ensembl" id="ENSSTUP00000063285.1"/>
    </source>
</evidence>
<dbReference type="PANTHER" id="PTHR44927">
    <property type="entry name" value="FK506-BINDING PROTEIN 15"/>
    <property type="match status" value="1"/>
</dbReference>
<feature type="domain" description="PPIase FKBP-type" evidence="4">
    <location>
        <begin position="190"/>
        <end position="282"/>
    </location>
</feature>
<evidence type="ECO:0000259" key="4">
    <source>
        <dbReference type="PROSITE" id="PS50059"/>
    </source>
</evidence>
<dbReference type="GO" id="GO:0003755">
    <property type="term" value="F:peptidyl-prolyl cis-trans isomerase activity"/>
    <property type="evidence" value="ECO:0007669"/>
    <property type="project" value="UniProtKB-KW"/>
</dbReference>